<gene>
    <name evidence="7" type="ORF">MNBD_NITROSPINAE04-364</name>
</gene>
<keyword evidence="1 7" id="KW-0808">Transferase</keyword>
<dbReference type="SUPFAM" id="SSF53448">
    <property type="entry name" value="Nucleotide-diphospho-sugar transferases"/>
    <property type="match status" value="1"/>
</dbReference>
<name>A0A3B1BHH1_9ZZZZ</name>
<protein>
    <submittedName>
        <fullName evidence="7">Mannose-1-phosphate guanylyltransferase</fullName>
        <ecNumber evidence="7">2.7.7.13</ecNumber>
    </submittedName>
</protein>
<evidence type="ECO:0000256" key="2">
    <source>
        <dbReference type="ARBA" id="ARBA00022695"/>
    </source>
</evidence>
<evidence type="ECO:0000259" key="5">
    <source>
        <dbReference type="Pfam" id="PF00483"/>
    </source>
</evidence>
<evidence type="ECO:0000256" key="1">
    <source>
        <dbReference type="ARBA" id="ARBA00022679"/>
    </source>
</evidence>
<dbReference type="Pfam" id="PF22640">
    <property type="entry name" value="ManC_GMP_beta-helix"/>
    <property type="match status" value="1"/>
</dbReference>
<dbReference type="Pfam" id="PF00483">
    <property type="entry name" value="NTP_transferase"/>
    <property type="match status" value="1"/>
</dbReference>
<evidence type="ECO:0000256" key="3">
    <source>
        <dbReference type="ARBA" id="ARBA00022741"/>
    </source>
</evidence>
<evidence type="ECO:0000313" key="7">
    <source>
        <dbReference type="EMBL" id="VAX15552.1"/>
    </source>
</evidence>
<dbReference type="InterPro" id="IPR051161">
    <property type="entry name" value="Mannose-6P_isomerase_type2"/>
</dbReference>
<dbReference type="Gene3D" id="3.90.550.10">
    <property type="entry name" value="Spore Coat Polysaccharide Biosynthesis Protein SpsA, Chain A"/>
    <property type="match status" value="1"/>
</dbReference>
<keyword evidence="4" id="KW-0342">GTP-binding</keyword>
<keyword evidence="2 7" id="KW-0548">Nucleotidyltransferase</keyword>
<dbReference type="InterPro" id="IPR005835">
    <property type="entry name" value="NTP_transferase_dom"/>
</dbReference>
<sequence>MLYTVIMAGGKGTRFWPLSRENMPKQLLKIVGERTMIQATVDRVKPVAPPESIIIITGAAHENEIRKQLSEIPAENIIAEPIGRNTAPCVALSAMIVKQRDPDGVIAVLPADHVITKPEILQATVAHILEQLKISPDRLATIGIKPSYPETGYGYIKRGAGISESIYQVDKFLEKPDAKTAKEYADSGEYYWNSGMFFWRADTLLTLMREYMPELINAMERIERHVGRADFPEIFNEAYPSVPSESIDYGLMEKASADGKVIVAEADPGWSDVGSWRSLCDLETPDKDGNFGKGRFIAVDSKGVFAHNDKRLIAAIGVEDIVIVETDDAVLVCHKDKAQDARRVIELIKEKGYDDLL</sequence>
<feature type="domain" description="MannoseP isomerase/GMP-like beta-helix" evidence="6">
    <location>
        <begin position="294"/>
        <end position="346"/>
    </location>
</feature>
<dbReference type="FunFam" id="3.90.550.10:FF:000046">
    <property type="entry name" value="Mannose-1-phosphate guanylyltransferase (GDP)"/>
    <property type="match status" value="1"/>
</dbReference>
<dbReference type="EC" id="2.7.7.13" evidence="7"/>
<dbReference type="InterPro" id="IPR054566">
    <property type="entry name" value="ManC/GMP-like_b-helix"/>
</dbReference>
<evidence type="ECO:0000256" key="4">
    <source>
        <dbReference type="ARBA" id="ARBA00023134"/>
    </source>
</evidence>
<dbReference type="InterPro" id="IPR049577">
    <property type="entry name" value="GMPP_N"/>
</dbReference>
<proteinExistence type="predicted"/>
<accession>A0A3B1BHH1</accession>
<dbReference type="AlphaFoldDB" id="A0A3B1BHH1"/>
<dbReference type="GO" id="GO:0004475">
    <property type="term" value="F:mannose-1-phosphate guanylyltransferase (GTP) activity"/>
    <property type="evidence" value="ECO:0007669"/>
    <property type="project" value="UniProtKB-EC"/>
</dbReference>
<evidence type="ECO:0000259" key="6">
    <source>
        <dbReference type="Pfam" id="PF22640"/>
    </source>
</evidence>
<dbReference type="PANTHER" id="PTHR46390:SF1">
    <property type="entry name" value="MANNOSE-1-PHOSPHATE GUANYLYLTRANSFERASE"/>
    <property type="match status" value="1"/>
</dbReference>
<dbReference type="InterPro" id="IPR029044">
    <property type="entry name" value="Nucleotide-diphossugar_trans"/>
</dbReference>
<organism evidence="7">
    <name type="scientific">hydrothermal vent metagenome</name>
    <dbReference type="NCBI Taxonomy" id="652676"/>
    <lineage>
        <taxon>unclassified sequences</taxon>
        <taxon>metagenomes</taxon>
        <taxon>ecological metagenomes</taxon>
    </lineage>
</organism>
<dbReference type="CDD" id="cd02509">
    <property type="entry name" value="GDP-M1P_Guanylyltransferase"/>
    <property type="match status" value="1"/>
</dbReference>
<dbReference type="PANTHER" id="PTHR46390">
    <property type="entry name" value="MANNOSE-1-PHOSPHATE GUANYLYLTRANSFERASE"/>
    <property type="match status" value="1"/>
</dbReference>
<keyword evidence="3" id="KW-0547">Nucleotide-binding</keyword>
<dbReference type="EMBL" id="UOGA01000041">
    <property type="protein sequence ID" value="VAX15552.1"/>
    <property type="molecule type" value="Genomic_DNA"/>
</dbReference>
<dbReference type="SUPFAM" id="SSF159283">
    <property type="entry name" value="Guanosine diphospho-D-mannose pyrophosphorylase/mannose-6-phosphate isomerase linker domain"/>
    <property type="match status" value="1"/>
</dbReference>
<dbReference type="GO" id="GO:0009298">
    <property type="term" value="P:GDP-mannose biosynthetic process"/>
    <property type="evidence" value="ECO:0007669"/>
    <property type="project" value="TreeGrafter"/>
</dbReference>
<reference evidence="7" key="1">
    <citation type="submission" date="2018-06" db="EMBL/GenBank/DDBJ databases">
        <authorList>
            <person name="Zhirakovskaya E."/>
        </authorList>
    </citation>
    <scope>NUCLEOTIDE SEQUENCE</scope>
</reference>
<dbReference type="GO" id="GO:0005525">
    <property type="term" value="F:GTP binding"/>
    <property type="evidence" value="ECO:0007669"/>
    <property type="project" value="UniProtKB-KW"/>
</dbReference>
<feature type="domain" description="Nucleotidyl transferase" evidence="5">
    <location>
        <begin position="4"/>
        <end position="283"/>
    </location>
</feature>